<accession>A0A1W1BPR9</accession>
<protein>
    <recommendedName>
        <fullName evidence="2">DUF3108 domain-containing protein</fullName>
    </recommendedName>
</protein>
<dbReference type="EMBL" id="FPHH01000031">
    <property type="protein sequence ID" value="SFV55467.1"/>
    <property type="molecule type" value="Genomic_DNA"/>
</dbReference>
<sequence length="247" mass="28070">MKITFLLLLSFTLSAATLHIDYIGKFSLFGKVAKASIIYTNNGKKYSIKVVGHGTGTVGYLTQHKKYIYQSIGLVKNNNLIPLKYIAQEIKEDYNKTKIYLFDYDHNRTLITKYLKKKAGMSYNIFSASEHKSNFIHKKSTKILKRVYNNDMVSVLFNRNNHLLNLKVGKSKLIYAVGSKDTQKGIIVKLISIVDGKYKYSVTLKKDYLQGGSAKVTFILDSNNILDEARLNGILFFGNATIKRLML</sequence>
<proteinExistence type="predicted"/>
<gene>
    <name evidence="1" type="ORF">MNB_SM-5-64</name>
</gene>
<organism evidence="1">
    <name type="scientific">hydrothermal vent metagenome</name>
    <dbReference type="NCBI Taxonomy" id="652676"/>
    <lineage>
        <taxon>unclassified sequences</taxon>
        <taxon>metagenomes</taxon>
        <taxon>ecological metagenomes</taxon>
    </lineage>
</organism>
<reference evidence="1" key="1">
    <citation type="submission" date="2016-10" db="EMBL/GenBank/DDBJ databases">
        <authorList>
            <person name="de Groot N.N."/>
        </authorList>
    </citation>
    <scope>NUCLEOTIDE SEQUENCE</scope>
</reference>
<evidence type="ECO:0008006" key="2">
    <source>
        <dbReference type="Google" id="ProtNLM"/>
    </source>
</evidence>
<evidence type="ECO:0000313" key="1">
    <source>
        <dbReference type="EMBL" id="SFV55467.1"/>
    </source>
</evidence>
<dbReference type="AlphaFoldDB" id="A0A1W1BPR9"/>
<name>A0A1W1BPR9_9ZZZZ</name>